<keyword evidence="11" id="KW-1185">Reference proteome</keyword>
<name>A0A167NMQ1_CORFA</name>
<dbReference type="InterPro" id="IPR002933">
    <property type="entry name" value="Peptidase_M20"/>
</dbReference>
<dbReference type="OrthoDB" id="3064516at2759"/>
<evidence type="ECO:0000313" key="10">
    <source>
        <dbReference type="EMBL" id="OAA55724.1"/>
    </source>
</evidence>
<keyword evidence="10" id="KW-0121">Carboxypeptidase</keyword>
<comment type="caution">
    <text evidence="10">The sequence shown here is derived from an EMBL/GenBank/DDBJ whole genome shotgun (WGS) entry which is preliminary data.</text>
</comment>
<evidence type="ECO:0000256" key="3">
    <source>
        <dbReference type="ARBA" id="ARBA00022723"/>
    </source>
</evidence>
<dbReference type="FunFam" id="3.40.630.10:FF:000027">
    <property type="entry name" value="N-fatty-acyl-amino acid synthase/hydrolase PM20D1"/>
    <property type="match status" value="1"/>
</dbReference>
<evidence type="ECO:0000256" key="1">
    <source>
        <dbReference type="ARBA" id="ARBA00006247"/>
    </source>
</evidence>
<dbReference type="Gene3D" id="3.40.630.10">
    <property type="entry name" value="Zn peptidases"/>
    <property type="match status" value="1"/>
</dbReference>
<feature type="binding site" evidence="7">
    <location>
        <position position="151"/>
    </location>
    <ligand>
        <name>Zn(2+)</name>
        <dbReference type="ChEBI" id="CHEBI:29105"/>
        <label>2</label>
    </ligand>
</feature>
<dbReference type="InterPro" id="IPR036264">
    <property type="entry name" value="Bact_exopeptidase_dim_dom"/>
</dbReference>
<protein>
    <submittedName>
        <fullName evidence="10">Peptidase M20, carboxypeptidase S</fullName>
    </submittedName>
</protein>
<dbReference type="PROSITE" id="PS00758">
    <property type="entry name" value="ARGE_DAPE_CPG2_1"/>
    <property type="match status" value="1"/>
</dbReference>
<keyword evidence="8" id="KW-0732">Signal</keyword>
<dbReference type="RefSeq" id="XP_018701448.1">
    <property type="nucleotide sequence ID" value="XM_018851432.1"/>
</dbReference>
<dbReference type="EMBL" id="AZHB01000024">
    <property type="protein sequence ID" value="OAA55724.1"/>
    <property type="molecule type" value="Genomic_DNA"/>
</dbReference>
<dbReference type="InterPro" id="IPR001261">
    <property type="entry name" value="ArgE/DapE_CS"/>
</dbReference>
<feature type="signal peptide" evidence="8">
    <location>
        <begin position="1"/>
        <end position="23"/>
    </location>
</feature>
<dbReference type="InterPro" id="IPR047177">
    <property type="entry name" value="Pept_M20A"/>
</dbReference>
<dbReference type="Gene3D" id="3.30.70.360">
    <property type="match status" value="1"/>
</dbReference>
<dbReference type="GO" id="GO:0051603">
    <property type="term" value="P:proteolysis involved in protein catabolic process"/>
    <property type="evidence" value="ECO:0007669"/>
    <property type="project" value="TreeGrafter"/>
</dbReference>
<evidence type="ECO:0000256" key="8">
    <source>
        <dbReference type="SAM" id="SignalP"/>
    </source>
</evidence>
<dbReference type="STRING" id="1081104.A0A167NMQ1"/>
<accession>A0A167NMQ1</accession>
<feature type="binding site" evidence="7">
    <location>
        <position position="526"/>
    </location>
    <ligand>
        <name>Zn(2+)</name>
        <dbReference type="ChEBI" id="CHEBI:29105"/>
        <label>1</label>
    </ligand>
</feature>
<evidence type="ECO:0000259" key="9">
    <source>
        <dbReference type="Pfam" id="PF07687"/>
    </source>
</evidence>
<keyword evidence="4" id="KW-0378">Hydrolase</keyword>
<gene>
    <name evidence="10" type="ORF">ISF_07829</name>
</gene>
<dbReference type="InterPro" id="IPR011650">
    <property type="entry name" value="Peptidase_M20_dimer"/>
</dbReference>
<evidence type="ECO:0000256" key="2">
    <source>
        <dbReference type="ARBA" id="ARBA00022670"/>
    </source>
</evidence>
<dbReference type="SUPFAM" id="SSF55031">
    <property type="entry name" value="Bacterial exopeptidase dimerisation domain"/>
    <property type="match status" value="1"/>
</dbReference>
<dbReference type="SUPFAM" id="SSF53187">
    <property type="entry name" value="Zn-dependent exopeptidases"/>
    <property type="match status" value="1"/>
</dbReference>
<dbReference type="GO" id="GO:0004181">
    <property type="term" value="F:metallocarboxypeptidase activity"/>
    <property type="evidence" value="ECO:0007669"/>
    <property type="project" value="InterPro"/>
</dbReference>
<dbReference type="PIRSF" id="PIRSF037217">
    <property type="entry name" value="Carboxypeptidase_S"/>
    <property type="match status" value="1"/>
</dbReference>
<dbReference type="Proteomes" id="UP000076744">
    <property type="component" value="Unassembled WGS sequence"/>
</dbReference>
<dbReference type="Pfam" id="PF01546">
    <property type="entry name" value="Peptidase_M20"/>
    <property type="match status" value="1"/>
</dbReference>
<dbReference type="GO" id="GO:0000328">
    <property type="term" value="C:fungal-type vacuole lumen"/>
    <property type="evidence" value="ECO:0007669"/>
    <property type="project" value="TreeGrafter"/>
</dbReference>
<feature type="chain" id="PRO_5007890810" evidence="8">
    <location>
        <begin position="24"/>
        <end position="574"/>
    </location>
</feature>
<dbReference type="AlphaFoldDB" id="A0A167NMQ1"/>
<evidence type="ECO:0000256" key="5">
    <source>
        <dbReference type="ARBA" id="ARBA00022833"/>
    </source>
</evidence>
<keyword evidence="5 7" id="KW-0862">Zinc</keyword>
<evidence type="ECO:0000313" key="11">
    <source>
        <dbReference type="Proteomes" id="UP000076744"/>
    </source>
</evidence>
<dbReference type="CDD" id="cd05674">
    <property type="entry name" value="M20_yscS"/>
    <property type="match status" value="1"/>
</dbReference>
<keyword evidence="3 7" id="KW-0479">Metal-binding</keyword>
<evidence type="ECO:0000256" key="6">
    <source>
        <dbReference type="PIRSR" id="PIRSR037217-1"/>
    </source>
</evidence>
<dbReference type="PANTHER" id="PTHR45962:SF1">
    <property type="entry name" value="N-FATTY-ACYL-AMINO ACID SYNTHASE_HYDROLASE PM20D1"/>
    <property type="match status" value="1"/>
</dbReference>
<proteinExistence type="inferred from homology"/>
<organism evidence="10 11">
    <name type="scientific">Cordyceps fumosorosea (strain ARSEF 2679)</name>
    <name type="common">Isaria fumosorosea</name>
    <dbReference type="NCBI Taxonomy" id="1081104"/>
    <lineage>
        <taxon>Eukaryota</taxon>
        <taxon>Fungi</taxon>
        <taxon>Dikarya</taxon>
        <taxon>Ascomycota</taxon>
        <taxon>Pezizomycotina</taxon>
        <taxon>Sordariomycetes</taxon>
        <taxon>Hypocreomycetidae</taxon>
        <taxon>Hypocreales</taxon>
        <taxon>Cordycipitaceae</taxon>
        <taxon>Cordyceps</taxon>
    </lineage>
</organism>
<dbReference type="PANTHER" id="PTHR45962">
    <property type="entry name" value="N-FATTY-ACYL-AMINO ACID SYNTHASE/HYDROLASE PM20D1"/>
    <property type="match status" value="1"/>
</dbReference>
<evidence type="ECO:0000256" key="7">
    <source>
        <dbReference type="PIRSR" id="PIRSR037217-2"/>
    </source>
</evidence>
<reference evidence="10 11" key="1">
    <citation type="journal article" date="2016" name="Genome Biol. Evol.">
        <title>Divergent and convergent evolution of fungal pathogenicity.</title>
        <authorList>
            <person name="Shang Y."/>
            <person name="Xiao G."/>
            <person name="Zheng P."/>
            <person name="Cen K."/>
            <person name="Zhan S."/>
            <person name="Wang C."/>
        </authorList>
    </citation>
    <scope>NUCLEOTIDE SEQUENCE [LARGE SCALE GENOMIC DNA]</scope>
    <source>
        <strain evidence="10 11">ARSEF 2679</strain>
    </source>
</reference>
<dbReference type="Gene3D" id="1.10.150.900">
    <property type="match status" value="1"/>
</dbReference>
<dbReference type="GO" id="GO:0046872">
    <property type="term" value="F:metal ion binding"/>
    <property type="evidence" value="ECO:0007669"/>
    <property type="project" value="UniProtKB-KW"/>
</dbReference>
<feature type="binding site" evidence="7">
    <location>
        <position position="248"/>
    </location>
    <ligand>
        <name>Zn(2+)</name>
        <dbReference type="ChEBI" id="CHEBI:29105"/>
        <label>2</label>
    </ligand>
</feature>
<feature type="active site" description="Proton acceptor" evidence="6">
    <location>
        <position position="219"/>
    </location>
</feature>
<feature type="binding site" evidence="7">
    <location>
        <position position="184"/>
    </location>
    <ligand>
        <name>Zn(2+)</name>
        <dbReference type="ChEBI" id="CHEBI:29105"/>
        <label>1</label>
    </ligand>
</feature>
<feature type="active site" evidence="6">
    <location>
        <position position="153"/>
    </location>
</feature>
<feature type="domain" description="Peptidase M20 dimerisation" evidence="9">
    <location>
        <begin position="268"/>
        <end position="419"/>
    </location>
</feature>
<sequence length="574" mass="62919">MALSKLVLLAGSLAAALVAPTSARAVHDKDNNALAASVTSDVDECRLPPVLDPSADGLPNSDQLWGNRWALQRQVERHQAIVRVPSVCYDDLGPIGEDPRWAPFDELHRVLRRTYPALHNYAKVERINKYGLVYTVPGADPSLKPILLTAHQDVVPVQDEDAWTYPPFEGYYDGQFLWGRGASDDKNSLTALLTTLEVMLTQVPWRPRRTVVLAAGFDEECSGYRGAARINEVLMDRYGEEGVAIILDEGGLGVQDLGDVVYVLPAVAEKGYLDVWFDLEVGGGHSSVPPPNTAIGIMSELVSELEANPYEPVMTRESPTWAHLACIARYSPDEIPDVTRLVHAGDLDGLAELLAAGGAEASGAHPFSVRTSQAVDIIFGGGKINALPEKVTLGVNYRVTRDDGIDAVMHRVVKLIEPIVERRNLSLSAFEHDGGKYHPGVTRVGGAGKISIRADQVSEPVSVSPMSGKVWDTFAGSARHSLRFDGTVVPVGEIMTGNTDTRHYLDLSPNIYRFTPAKVGSSAGVHTIDERVDMREHMKMLGFYYDLIRNFDRVVLDDERRRRPWSADEGNEEL</sequence>
<feature type="binding site" evidence="7">
    <location>
        <position position="220"/>
    </location>
    <ligand>
        <name>Zn(2+)</name>
        <dbReference type="ChEBI" id="CHEBI:29105"/>
        <label>1</label>
    </ligand>
</feature>
<dbReference type="GeneID" id="30024121"/>
<dbReference type="InterPro" id="IPR017141">
    <property type="entry name" value="Pept_M20_carboxypep"/>
</dbReference>
<comment type="similarity">
    <text evidence="1">Belongs to the peptidase M20A family.</text>
</comment>
<evidence type="ECO:0000256" key="4">
    <source>
        <dbReference type="ARBA" id="ARBA00022801"/>
    </source>
</evidence>
<keyword evidence="2" id="KW-0645">Protease</keyword>
<dbReference type="Pfam" id="PF07687">
    <property type="entry name" value="M20_dimer"/>
    <property type="match status" value="1"/>
</dbReference>
<feature type="binding site" evidence="7">
    <location>
        <position position="184"/>
    </location>
    <ligand>
        <name>Zn(2+)</name>
        <dbReference type="ChEBI" id="CHEBI:29105"/>
        <label>2</label>
    </ligand>
</feature>